<name>A0A6H1ZZ74_9ZZZZ</name>
<dbReference type="EMBL" id="MT144369">
    <property type="protein sequence ID" value="QJA52808.1"/>
    <property type="molecule type" value="Genomic_DNA"/>
</dbReference>
<protein>
    <submittedName>
        <fullName evidence="2">Uncharacterized protein</fullName>
    </submittedName>
</protein>
<proteinExistence type="predicted"/>
<reference evidence="2" key="1">
    <citation type="submission" date="2020-03" db="EMBL/GenBank/DDBJ databases">
        <title>The deep terrestrial virosphere.</title>
        <authorList>
            <person name="Holmfeldt K."/>
            <person name="Nilsson E."/>
            <person name="Simone D."/>
            <person name="Lopez-Fernandez M."/>
            <person name="Wu X."/>
            <person name="de Brujin I."/>
            <person name="Lundin D."/>
            <person name="Andersson A."/>
            <person name="Bertilsson S."/>
            <person name="Dopson M."/>
        </authorList>
    </citation>
    <scope>NUCLEOTIDE SEQUENCE</scope>
    <source>
        <strain evidence="2">TM448A03023</strain>
    </source>
</reference>
<sequence>MVTVSPPRHNVNPFSPVKWCGLKTKVWHYEHPPDRAVTWYCDRWDCPRCGPLKIERMMKRLEKVHFTHHFEVYDPRGNVRLGRSWATFWRRVKRQAPGIRFVALLTGDPDHAAAHVWCETKTLDREAVATAWEEVTGGELLTFQEFIVPEWTKFKLREQLEMMLNLGPRFRTIRATRGWAGPLVAVGKREDGDKPTSSYIRDVPLQGYATMLQRLGYQVKWEGEDQFWFWPPAEGASLDTPQRAPPGSPQSPSPARG</sequence>
<dbReference type="AlphaFoldDB" id="A0A6H1ZZ74"/>
<accession>A0A6H1ZZ74</accession>
<evidence type="ECO:0000313" key="2">
    <source>
        <dbReference type="EMBL" id="QJA52808.1"/>
    </source>
</evidence>
<feature type="compositionally biased region" description="Pro residues" evidence="1">
    <location>
        <begin position="243"/>
        <end position="257"/>
    </location>
</feature>
<evidence type="ECO:0000256" key="1">
    <source>
        <dbReference type="SAM" id="MobiDB-lite"/>
    </source>
</evidence>
<feature type="region of interest" description="Disordered" evidence="1">
    <location>
        <begin position="232"/>
        <end position="257"/>
    </location>
</feature>
<gene>
    <name evidence="2" type="ORF">TM448A03023_0012</name>
</gene>
<organism evidence="2">
    <name type="scientific">viral metagenome</name>
    <dbReference type="NCBI Taxonomy" id="1070528"/>
    <lineage>
        <taxon>unclassified sequences</taxon>
        <taxon>metagenomes</taxon>
        <taxon>organismal metagenomes</taxon>
    </lineage>
</organism>